<keyword evidence="4" id="KW-1185">Reference proteome</keyword>
<dbReference type="Gene3D" id="1.10.10.10">
    <property type="entry name" value="Winged helix-like DNA-binding domain superfamily/Winged helix DNA-binding domain"/>
    <property type="match status" value="1"/>
</dbReference>
<accession>A0A4Y3R6X9</accession>
<dbReference type="InterPro" id="IPR011991">
    <property type="entry name" value="ArsR-like_HTH"/>
</dbReference>
<dbReference type="CDD" id="cd23763">
    <property type="entry name" value="ASKHA_ATPase_ROK"/>
    <property type="match status" value="1"/>
</dbReference>
<dbReference type="Pfam" id="PF00480">
    <property type="entry name" value="ROK"/>
    <property type="match status" value="1"/>
</dbReference>
<dbReference type="AlphaFoldDB" id="A0A4Y3R6X9"/>
<dbReference type="SMART" id="SM00418">
    <property type="entry name" value="HTH_ARSR"/>
    <property type="match status" value="1"/>
</dbReference>
<dbReference type="Proteomes" id="UP000319210">
    <property type="component" value="Unassembled WGS sequence"/>
</dbReference>
<dbReference type="RefSeq" id="WP_030885944.1">
    <property type="nucleotide sequence ID" value="NZ_BJMM01000032.1"/>
</dbReference>
<evidence type="ECO:0000256" key="1">
    <source>
        <dbReference type="ARBA" id="ARBA00006479"/>
    </source>
</evidence>
<reference evidence="3 4" key="1">
    <citation type="submission" date="2019-06" db="EMBL/GenBank/DDBJ databases">
        <title>Whole genome shotgun sequence of Streptomyces cacaoi subsp. cacaoi NBRC 12748.</title>
        <authorList>
            <person name="Hosoyama A."/>
            <person name="Uohara A."/>
            <person name="Ohji S."/>
            <person name="Ichikawa N."/>
        </authorList>
    </citation>
    <scope>NUCLEOTIDE SEQUENCE [LARGE SCALE GENOMIC DNA]</scope>
    <source>
        <strain evidence="3 4">NBRC 12748</strain>
    </source>
</reference>
<dbReference type="SUPFAM" id="SSF53067">
    <property type="entry name" value="Actin-like ATPase domain"/>
    <property type="match status" value="1"/>
</dbReference>
<comment type="similarity">
    <text evidence="1">Belongs to the ROK (NagC/XylR) family.</text>
</comment>
<dbReference type="OrthoDB" id="3523179at2"/>
<proteinExistence type="inferred from homology"/>
<dbReference type="GO" id="GO:0003700">
    <property type="term" value="F:DNA-binding transcription factor activity"/>
    <property type="evidence" value="ECO:0007669"/>
    <property type="project" value="InterPro"/>
</dbReference>
<gene>
    <name evidence="3" type="ORF">SCA03_50580</name>
</gene>
<organism evidence="3 4">
    <name type="scientific">Streptomyces cacaoi</name>
    <dbReference type="NCBI Taxonomy" id="1898"/>
    <lineage>
        <taxon>Bacteria</taxon>
        <taxon>Bacillati</taxon>
        <taxon>Actinomycetota</taxon>
        <taxon>Actinomycetes</taxon>
        <taxon>Kitasatosporales</taxon>
        <taxon>Streptomycetaceae</taxon>
        <taxon>Streptomyces</taxon>
    </lineage>
</organism>
<dbReference type="Gene3D" id="3.30.420.40">
    <property type="match status" value="2"/>
</dbReference>
<evidence type="ECO:0000313" key="3">
    <source>
        <dbReference type="EMBL" id="GEB52507.1"/>
    </source>
</evidence>
<dbReference type="PANTHER" id="PTHR18964">
    <property type="entry name" value="ROK (REPRESSOR, ORF, KINASE) FAMILY"/>
    <property type="match status" value="1"/>
</dbReference>
<dbReference type="InterPro" id="IPR036390">
    <property type="entry name" value="WH_DNA-bd_sf"/>
</dbReference>
<name>A0A4Y3R6X9_STRCI</name>
<feature type="domain" description="HTH arsR-type" evidence="2">
    <location>
        <begin position="18"/>
        <end position="99"/>
    </location>
</feature>
<dbReference type="CDD" id="cd00090">
    <property type="entry name" value="HTH_ARSR"/>
    <property type="match status" value="1"/>
</dbReference>
<comment type="caution">
    <text evidence="3">The sequence shown here is derived from an EMBL/GenBank/DDBJ whole genome shotgun (WGS) entry which is preliminary data.</text>
</comment>
<protein>
    <recommendedName>
        <fullName evidence="2">HTH arsR-type domain-containing protein</fullName>
    </recommendedName>
</protein>
<dbReference type="InterPro" id="IPR036388">
    <property type="entry name" value="WH-like_DNA-bd_sf"/>
</dbReference>
<evidence type="ECO:0000313" key="4">
    <source>
        <dbReference type="Proteomes" id="UP000319210"/>
    </source>
</evidence>
<dbReference type="InterPro" id="IPR000835">
    <property type="entry name" value="HTH_MarR-typ"/>
</dbReference>
<sequence length="394" mass="40267">MATHADSGGIPGTPGTPRVLRAMNDRAALDLLAAHGPLTRTRLSELTGLSKPTASQLLGRLEEMGLVRARSKVRGKPGPSALLYEIEPSAAHVAALSADPHGISAAVADITGTVVGRARVEAESVPEDVPHRTARLVEEAVGGALRQAAPAAREPHTTVIGTPGAIDPRTGELRYAPHLPGWHSRTLRAELAEVLGTTVTIDNDVNLAAVAEQHEGAAQDHDNFALVWVDDGTGAAVVVDGTLLRGATGGAGEIGYMPLPGAPLARGGPGAYAAEDGGGGFQSLVSVAAVRALAGGKPLADALADPQVRAEVARRLASGIAAVVAVVDPELVVLSGAVPRTGGEELRALVERELTGLALPRPLLRLSEVEDDPILSGALLSALAQARNEVFDTA</sequence>
<dbReference type="InterPro" id="IPR000600">
    <property type="entry name" value="ROK"/>
</dbReference>
<dbReference type="InterPro" id="IPR001845">
    <property type="entry name" value="HTH_ArsR_DNA-bd_dom"/>
</dbReference>
<evidence type="ECO:0000259" key="2">
    <source>
        <dbReference type="SMART" id="SM00418"/>
    </source>
</evidence>
<dbReference type="SUPFAM" id="SSF46785">
    <property type="entry name" value="Winged helix' DNA-binding domain"/>
    <property type="match status" value="1"/>
</dbReference>
<dbReference type="EMBL" id="BJMM01000032">
    <property type="protein sequence ID" value="GEB52507.1"/>
    <property type="molecule type" value="Genomic_DNA"/>
</dbReference>
<dbReference type="Pfam" id="PF12802">
    <property type="entry name" value="MarR_2"/>
    <property type="match status" value="1"/>
</dbReference>
<dbReference type="InterPro" id="IPR043129">
    <property type="entry name" value="ATPase_NBD"/>
</dbReference>
<dbReference type="PANTHER" id="PTHR18964:SF149">
    <property type="entry name" value="BIFUNCTIONAL UDP-N-ACETYLGLUCOSAMINE 2-EPIMERASE_N-ACETYLMANNOSAMINE KINASE"/>
    <property type="match status" value="1"/>
</dbReference>